<dbReference type="CDD" id="cd04847">
    <property type="entry name" value="Peptidases_S8_Subtilisin_like_2"/>
    <property type="match status" value="1"/>
</dbReference>
<dbReference type="SUPFAM" id="SSF52743">
    <property type="entry name" value="Subtilisin-like"/>
    <property type="match status" value="1"/>
</dbReference>
<dbReference type="Proteomes" id="UP000606008">
    <property type="component" value="Unassembled WGS sequence"/>
</dbReference>
<dbReference type="RefSeq" id="WP_166691882.1">
    <property type="nucleotide sequence ID" value="NZ_WAEL01000003.1"/>
</dbReference>
<dbReference type="Pfam" id="PF00082">
    <property type="entry name" value="Peptidase_S8"/>
    <property type="match status" value="1"/>
</dbReference>
<dbReference type="InterPro" id="IPR034074">
    <property type="entry name" value="Y4bN_pept_dom"/>
</dbReference>
<dbReference type="InterPro" id="IPR000209">
    <property type="entry name" value="Peptidase_S8/S53_dom"/>
</dbReference>
<evidence type="ECO:0000259" key="1">
    <source>
        <dbReference type="Pfam" id="PF00082"/>
    </source>
</evidence>
<sequence length="790" mass="88612">MANERLPIKLFDKRGDQDERRTEGGGSNTLPPWVLSEAELLVKATEIQQVLEETAQIIASRPPEREFIPAVVKVSFREEALSKGARSEVGRLFNRKNEYNFIGIIEDLDFLIKVESSEHLDFITRNLQKPKSFPVSLSAITEIETFRPAIEIPLDTNDNLKIKLVNYQDRRLNESVERVFEQTLTELGVDLVRKTRYSADITVFNVRNVEADALVHIQDFEALYSITSMPKYSLGLDDGGPGTVVPVKEPVPGQTYPVIGILDSGIASIPHIAPWIDSRRFTAYEEGDVDREHGTFVTGIALYSDELEDEQWVGAGACKILDATVFPRRGVFIDEDELYENIQRAIRQYPDVKVWNLSLGSRVECDSQDFSDFGKALDSIQERFNVLICKSAGNCENFKKFQPKSRISASADSVRALVVGSMTHRKDQYDLAPEGYPSPFSRIGFGPNNLVKPDVTHFGGNGGLRPDGTATYTGVNSFSTSGSVLQRSGTSFSTPRVTALVGALSHRLAEEFDPLMLKALVIHSAKYPAHLDLEPTDRLKEMGYGRPGSVEEIIYNSSHEVTLILRDTIIRGGYIEILDFPFPPELVNEDGEYYGEIVATLVTGTRLDGSQGSEYCQSNIEVSLGTYDSVRERDTKVATILNPVGTENPCNVLLPSNYSQRFQKYVDDSFTPERQLRRYSGKFHPVKKYAVNLSEMTPAKRRTGLNAPKQWFLRLKGLFTQAAEMIADADGEELSQDFTLVVTIRDPLQQHDVYSSVTRSLTNNNFQHSNVRLRDEIRINLRNSFDDLDS</sequence>
<gene>
    <name evidence="2" type="ORF">F7231_10730</name>
</gene>
<dbReference type="InterPro" id="IPR036852">
    <property type="entry name" value="Peptidase_S8/S53_dom_sf"/>
</dbReference>
<comment type="caution">
    <text evidence="2">The sequence shown here is derived from an EMBL/GenBank/DDBJ whole genome shotgun (WGS) entry which is preliminary data.</text>
</comment>
<evidence type="ECO:0000313" key="3">
    <source>
        <dbReference type="Proteomes" id="UP000606008"/>
    </source>
</evidence>
<protein>
    <submittedName>
        <fullName evidence="2">S8 family peptidase</fullName>
    </submittedName>
</protein>
<organism evidence="2 3">
    <name type="scientific">Fibrivirga algicola</name>
    <dbReference type="NCBI Taxonomy" id="2950420"/>
    <lineage>
        <taxon>Bacteria</taxon>
        <taxon>Pseudomonadati</taxon>
        <taxon>Bacteroidota</taxon>
        <taxon>Cytophagia</taxon>
        <taxon>Cytophagales</taxon>
        <taxon>Spirosomataceae</taxon>
        <taxon>Fibrivirga</taxon>
    </lineage>
</organism>
<evidence type="ECO:0000313" key="2">
    <source>
        <dbReference type="EMBL" id="NID10644.1"/>
    </source>
</evidence>
<name>A0ABX0QDZ6_9BACT</name>
<proteinExistence type="predicted"/>
<reference evidence="3" key="2">
    <citation type="submission" date="2023-07" db="EMBL/GenBank/DDBJ databases">
        <authorList>
            <person name="Jung D.-H."/>
        </authorList>
    </citation>
    <scope>NUCLEOTIDE SEQUENCE [LARGE SCALE GENOMIC DNA]</scope>
    <source>
        <strain evidence="3">JA-25</strain>
    </source>
</reference>
<dbReference type="EMBL" id="WAEL01000003">
    <property type="protein sequence ID" value="NID10644.1"/>
    <property type="molecule type" value="Genomic_DNA"/>
</dbReference>
<reference evidence="3" key="1">
    <citation type="submission" date="2019-09" db="EMBL/GenBank/DDBJ databases">
        <authorList>
            <person name="Jung D.-H."/>
        </authorList>
    </citation>
    <scope>NUCLEOTIDE SEQUENCE [LARGE SCALE GENOMIC DNA]</scope>
    <source>
        <strain evidence="3">JA-25</strain>
    </source>
</reference>
<accession>A0ABX0QDZ6</accession>
<dbReference type="Gene3D" id="3.40.50.200">
    <property type="entry name" value="Peptidase S8/S53 domain"/>
    <property type="match status" value="1"/>
</dbReference>
<feature type="domain" description="Peptidase S8/S53" evidence="1">
    <location>
        <begin position="257"/>
        <end position="545"/>
    </location>
</feature>
<keyword evidence="3" id="KW-1185">Reference proteome</keyword>